<dbReference type="KEGG" id="rhg:EXZ61_11260"/>
<feature type="domain" description="Peptidase M24" evidence="8">
    <location>
        <begin position="25"/>
        <end position="260"/>
    </location>
</feature>
<dbReference type="SUPFAM" id="SSF55920">
    <property type="entry name" value="Creatinase/aminopeptidase"/>
    <property type="match status" value="1"/>
</dbReference>
<dbReference type="EC" id="3.4.11.18" evidence="6 7"/>
<feature type="binding site" evidence="6">
    <location>
        <position position="253"/>
    </location>
    <ligand>
        <name>a divalent metal cation</name>
        <dbReference type="ChEBI" id="CHEBI:60240"/>
        <label>1</label>
    </ligand>
</feature>
<dbReference type="GO" id="GO:0005829">
    <property type="term" value="C:cytosol"/>
    <property type="evidence" value="ECO:0007669"/>
    <property type="project" value="TreeGrafter"/>
</dbReference>
<dbReference type="GO" id="GO:0046872">
    <property type="term" value="F:metal ion binding"/>
    <property type="evidence" value="ECO:0007669"/>
    <property type="project" value="UniProtKB-UniRule"/>
</dbReference>
<feature type="binding site" evidence="6">
    <location>
        <position position="187"/>
    </location>
    <ligand>
        <name>a divalent metal cation</name>
        <dbReference type="ChEBI" id="CHEBI:60240"/>
        <label>2</label>
        <note>catalytic</note>
    </ligand>
</feature>
<dbReference type="GO" id="GO:0004239">
    <property type="term" value="F:initiator methionyl aminopeptidase activity"/>
    <property type="evidence" value="ECO:0007669"/>
    <property type="project" value="UniProtKB-UniRule"/>
</dbReference>
<keyword evidence="3 6" id="KW-0645">Protease</keyword>
<keyword evidence="5 6" id="KW-0378">Hydrolase</keyword>
<dbReference type="NCBIfam" id="NF008970">
    <property type="entry name" value="PRK12318.1"/>
    <property type="match status" value="1"/>
</dbReference>
<dbReference type="InterPro" id="IPR001714">
    <property type="entry name" value="Pept_M24_MAP"/>
</dbReference>
<evidence type="ECO:0000256" key="1">
    <source>
        <dbReference type="ARBA" id="ARBA00002521"/>
    </source>
</evidence>
<name>A0A515EPY3_9BURK</name>
<evidence type="ECO:0000256" key="5">
    <source>
        <dbReference type="ARBA" id="ARBA00022801"/>
    </source>
</evidence>
<gene>
    <name evidence="6 9" type="primary">map</name>
    <name evidence="9" type="ORF">EXZ61_11260</name>
</gene>
<dbReference type="Proteomes" id="UP000317365">
    <property type="component" value="Chromosome"/>
</dbReference>
<dbReference type="InterPro" id="IPR036005">
    <property type="entry name" value="Creatinase/aminopeptidase-like"/>
</dbReference>
<dbReference type="GO" id="GO:0070006">
    <property type="term" value="F:metalloaminopeptidase activity"/>
    <property type="evidence" value="ECO:0007669"/>
    <property type="project" value="UniProtKB-UniRule"/>
</dbReference>
<dbReference type="EMBL" id="CP036282">
    <property type="protein sequence ID" value="QDL54699.1"/>
    <property type="molecule type" value="Genomic_DNA"/>
</dbReference>
<dbReference type="PANTHER" id="PTHR43330">
    <property type="entry name" value="METHIONINE AMINOPEPTIDASE"/>
    <property type="match status" value="1"/>
</dbReference>
<evidence type="ECO:0000259" key="8">
    <source>
        <dbReference type="Pfam" id="PF00557"/>
    </source>
</evidence>
<comment type="cofactor">
    <cofactor evidence="6">
        <name>Co(2+)</name>
        <dbReference type="ChEBI" id="CHEBI:48828"/>
    </cofactor>
    <cofactor evidence="6">
        <name>Zn(2+)</name>
        <dbReference type="ChEBI" id="CHEBI:29105"/>
    </cofactor>
    <cofactor evidence="6">
        <name>Mn(2+)</name>
        <dbReference type="ChEBI" id="CHEBI:29035"/>
    </cofactor>
    <cofactor evidence="6">
        <name>Fe(2+)</name>
        <dbReference type="ChEBI" id="CHEBI:29033"/>
    </cofactor>
    <text evidence="6">Binds 2 divalent metal cations per subunit. Has a high-affinity and a low affinity metal-binding site. The true nature of the physiological cofactor is under debate. The enzyme is active with cobalt, zinc, manganese or divalent iron ions. Most likely, methionine aminopeptidases function as mononuclear Fe(2+)-metalloproteases under physiological conditions, and the catalytically relevant metal-binding site has been assigned to the histidine-containing high-affinity site.</text>
</comment>
<reference evidence="10" key="1">
    <citation type="submission" date="2019-02" db="EMBL/GenBank/DDBJ databases">
        <title>Complete genome sequence of Rhodoferax sp. Gr-4.</title>
        <authorList>
            <person name="Jin L."/>
        </authorList>
    </citation>
    <scope>NUCLEOTIDE SEQUENCE [LARGE SCALE GENOMIC DNA]</scope>
    <source>
        <strain evidence="10">Gr-4</strain>
    </source>
</reference>
<reference evidence="10" key="2">
    <citation type="journal article" date="2020" name="Int. J. Syst. Evol. Microbiol.">
        <title>Genomic insights into a novel species Rhodoferax aquaticus sp. nov., isolated from freshwater.</title>
        <authorList>
            <person name="Li T."/>
            <person name="Zhuo Y."/>
            <person name="Jin C.Z."/>
            <person name="Wu X."/>
            <person name="Ko S.R."/>
            <person name="Jin F.J."/>
            <person name="Ahn C.Y."/>
            <person name="Oh H.M."/>
            <person name="Lee H.G."/>
            <person name="Jin L."/>
        </authorList>
    </citation>
    <scope>NUCLEOTIDE SEQUENCE [LARGE SCALE GENOMIC DNA]</scope>
    <source>
        <strain evidence="10">Gr-4</strain>
    </source>
</reference>
<evidence type="ECO:0000256" key="7">
    <source>
        <dbReference type="RuleBase" id="RU003653"/>
    </source>
</evidence>
<dbReference type="CDD" id="cd01086">
    <property type="entry name" value="MetAP1"/>
    <property type="match status" value="1"/>
</dbReference>
<evidence type="ECO:0000256" key="4">
    <source>
        <dbReference type="ARBA" id="ARBA00022723"/>
    </source>
</evidence>
<comment type="similarity">
    <text evidence="6">Belongs to the peptidase M24A family. Methionine aminopeptidase type 1 subfamily.</text>
</comment>
<dbReference type="RefSeq" id="WP_142811859.1">
    <property type="nucleotide sequence ID" value="NZ_CP036282.1"/>
</dbReference>
<feature type="binding site" evidence="6">
    <location>
        <position position="96"/>
    </location>
    <ligand>
        <name>substrate</name>
    </ligand>
</feature>
<comment type="subunit">
    <text evidence="6">Monomer.</text>
</comment>
<evidence type="ECO:0000256" key="2">
    <source>
        <dbReference type="ARBA" id="ARBA00022438"/>
    </source>
</evidence>
<sequence length="283" mass="30729">MASNSHQWDNCGMTITYKDAQGIAGMRIAGRLASEVLDYLTPFVKPGVTTNALDKLAHDYITQVQGAIPAPLNYTGGGNTPYPKSICTSVNHQVCHGIPNDKRLKKGDVVNIDVTVIKDGWHGDTSRMFMVGDVSIAAKRLSHITYEAMWHGIKMVKPGVHLGDIGHAIQKFAEGHGFSVVREFCGHGIGQVFHEEPQVLHYGRPGTLEKLVEGMTFTIEPMINAGKKEIKEGPEKDGWTIVTKDHSLSAQWEHTVLVTATGYEVMTLSAGSPATPAFVPAQS</sequence>
<comment type="function">
    <text evidence="1 6">Removes the N-terminal methionine from nascent proteins. The N-terminal methionine is often cleaved when the second residue in the primary sequence is small and uncharged (Met-Ala-, Cys, Gly, Pro, Ser, Thr, or Val). Requires deformylation of the N(alpha)-formylated initiator methionine before it can be hydrolyzed.</text>
</comment>
<dbReference type="NCBIfam" id="TIGR00500">
    <property type="entry name" value="met_pdase_I"/>
    <property type="match status" value="1"/>
</dbReference>
<feature type="binding site" evidence="6">
    <location>
        <position position="124"/>
    </location>
    <ligand>
        <name>a divalent metal cation</name>
        <dbReference type="ChEBI" id="CHEBI:60240"/>
        <label>2</label>
        <note>catalytic</note>
    </ligand>
</feature>
<evidence type="ECO:0000256" key="3">
    <source>
        <dbReference type="ARBA" id="ARBA00022670"/>
    </source>
</evidence>
<organism evidence="9 10">
    <name type="scientific">Rhodoferax aquaticus</name>
    <dbReference type="NCBI Taxonomy" id="2527691"/>
    <lineage>
        <taxon>Bacteria</taxon>
        <taxon>Pseudomonadati</taxon>
        <taxon>Pseudomonadota</taxon>
        <taxon>Betaproteobacteria</taxon>
        <taxon>Burkholderiales</taxon>
        <taxon>Comamonadaceae</taxon>
        <taxon>Rhodoferax</taxon>
    </lineage>
</organism>
<dbReference type="PANTHER" id="PTHR43330:SF27">
    <property type="entry name" value="METHIONINE AMINOPEPTIDASE"/>
    <property type="match status" value="1"/>
</dbReference>
<feature type="binding site" evidence="6">
    <location>
        <position position="113"/>
    </location>
    <ligand>
        <name>a divalent metal cation</name>
        <dbReference type="ChEBI" id="CHEBI:60240"/>
        <label>1</label>
    </ligand>
</feature>
<keyword evidence="4 6" id="KW-0479">Metal-binding</keyword>
<accession>A0A515EPY3</accession>
<dbReference type="InterPro" id="IPR000994">
    <property type="entry name" value="Pept_M24"/>
</dbReference>
<dbReference type="InterPro" id="IPR002467">
    <property type="entry name" value="Pept_M24A_MAP1"/>
</dbReference>
<feature type="binding site" evidence="6">
    <location>
        <position position="220"/>
    </location>
    <ligand>
        <name>a divalent metal cation</name>
        <dbReference type="ChEBI" id="CHEBI:60240"/>
        <label>2</label>
        <note>catalytic</note>
    </ligand>
</feature>
<evidence type="ECO:0000256" key="6">
    <source>
        <dbReference type="HAMAP-Rule" id="MF_01974"/>
    </source>
</evidence>
<protein>
    <recommendedName>
        <fullName evidence="6 7">Methionine aminopeptidase</fullName>
        <shortName evidence="6">MAP</shortName>
        <shortName evidence="6">MetAP</shortName>
        <ecNumber evidence="6 7">3.4.11.18</ecNumber>
    </recommendedName>
    <alternativeName>
        <fullName evidence="6">Peptidase M</fullName>
    </alternativeName>
</protein>
<keyword evidence="10" id="KW-1185">Reference proteome</keyword>
<dbReference type="HAMAP" id="MF_01974">
    <property type="entry name" value="MetAP_1"/>
    <property type="match status" value="1"/>
</dbReference>
<feature type="binding site" evidence="6">
    <location>
        <position position="253"/>
    </location>
    <ligand>
        <name>a divalent metal cation</name>
        <dbReference type="ChEBI" id="CHEBI:60240"/>
        <label>2</label>
        <note>catalytic</note>
    </ligand>
</feature>
<feature type="binding site" evidence="6">
    <location>
        <position position="124"/>
    </location>
    <ligand>
        <name>a divalent metal cation</name>
        <dbReference type="ChEBI" id="CHEBI:60240"/>
        <label>1</label>
    </ligand>
</feature>
<feature type="binding site" evidence="6">
    <location>
        <position position="194"/>
    </location>
    <ligand>
        <name>substrate</name>
    </ligand>
</feature>
<dbReference type="AlphaFoldDB" id="A0A515EPY3"/>
<proteinExistence type="inferred from homology"/>
<dbReference type="Pfam" id="PF00557">
    <property type="entry name" value="Peptidase_M24"/>
    <property type="match status" value="1"/>
</dbReference>
<keyword evidence="2 6" id="KW-0031">Aminopeptidase</keyword>
<dbReference type="GO" id="GO:0006508">
    <property type="term" value="P:proteolysis"/>
    <property type="evidence" value="ECO:0007669"/>
    <property type="project" value="UniProtKB-KW"/>
</dbReference>
<evidence type="ECO:0000313" key="9">
    <source>
        <dbReference type="EMBL" id="QDL54699.1"/>
    </source>
</evidence>
<evidence type="ECO:0000313" key="10">
    <source>
        <dbReference type="Proteomes" id="UP000317365"/>
    </source>
</evidence>
<dbReference type="PRINTS" id="PR00599">
    <property type="entry name" value="MAPEPTIDASE"/>
</dbReference>
<dbReference type="PROSITE" id="PS00680">
    <property type="entry name" value="MAP_1"/>
    <property type="match status" value="1"/>
</dbReference>
<comment type="catalytic activity">
    <reaction evidence="6 7">
        <text>Release of N-terminal amino acids, preferentially methionine, from peptides and arylamides.</text>
        <dbReference type="EC" id="3.4.11.18"/>
    </reaction>
</comment>
<dbReference type="Gene3D" id="3.90.230.10">
    <property type="entry name" value="Creatinase/methionine aminopeptidase superfamily"/>
    <property type="match status" value="1"/>
</dbReference>